<protein>
    <recommendedName>
        <fullName evidence="1">Cupin type-2 domain-containing protein</fullName>
    </recommendedName>
</protein>
<dbReference type="Pfam" id="PF07883">
    <property type="entry name" value="Cupin_2"/>
    <property type="match status" value="1"/>
</dbReference>
<dbReference type="PANTHER" id="PTHR43346">
    <property type="entry name" value="LIGAND BINDING DOMAIN PROTEIN, PUTATIVE (AFU_ORTHOLOGUE AFUA_6G14370)-RELATED"/>
    <property type="match status" value="1"/>
</dbReference>
<accession>A0A1U9Z3D5</accession>
<evidence type="ECO:0000313" key="2">
    <source>
        <dbReference type="EMBL" id="AQZ52174.1"/>
    </source>
</evidence>
<dbReference type="STRING" id="1122214.Mame_02851"/>
<evidence type="ECO:0000259" key="1">
    <source>
        <dbReference type="Pfam" id="PF07883"/>
    </source>
</evidence>
<name>A0A1U9Z3D5_9HYPH</name>
<dbReference type="Gene3D" id="2.60.120.10">
    <property type="entry name" value="Jelly Rolls"/>
    <property type="match status" value="1"/>
</dbReference>
<dbReference type="KEGG" id="mmed:Mame_02851"/>
<dbReference type="PANTHER" id="PTHR43346:SF1">
    <property type="entry name" value="QUERCETIN 2,3-DIOXYGENASE-RELATED"/>
    <property type="match status" value="1"/>
</dbReference>
<dbReference type="CDD" id="cd06987">
    <property type="entry name" value="cupin_MAE_RS03005"/>
    <property type="match status" value="1"/>
</dbReference>
<feature type="domain" description="Cupin type-2" evidence="1">
    <location>
        <begin position="43"/>
        <end position="110"/>
    </location>
</feature>
<reference evidence="2 3" key="1">
    <citation type="submission" date="2017-03" db="EMBL/GenBank/DDBJ databases">
        <title>Foreign affairs: Plasmid Transfer between Roseobacters and Rhizobia.</title>
        <authorList>
            <person name="Bartling P."/>
            <person name="Bunk B."/>
            <person name="Overmann J."/>
            <person name="Brinkmann H."/>
            <person name="Petersen J."/>
        </authorList>
    </citation>
    <scope>NUCLEOTIDE SEQUENCE [LARGE SCALE GENOMIC DNA]</scope>
    <source>
        <strain evidence="2 3">MACL11</strain>
    </source>
</reference>
<dbReference type="InterPro" id="IPR052538">
    <property type="entry name" value="Flavonoid_dioxygenase-like"/>
</dbReference>
<dbReference type="InterPro" id="IPR013096">
    <property type="entry name" value="Cupin_2"/>
</dbReference>
<dbReference type="OrthoDB" id="9180677at2"/>
<gene>
    <name evidence="2" type="ORF">Mame_02851</name>
</gene>
<dbReference type="InterPro" id="IPR014710">
    <property type="entry name" value="RmlC-like_jellyroll"/>
</dbReference>
<sequence length="142" mass="15745">MLTYAFEQVEKAEVFKIAPTDTNYFAILFDPEKDGIDNIFVIEIFTVGGATPPNEHSHAHEFFYVIEGEGMASSDGEEMPIRKGDALMLRPGSEHVVRNTGSSKLYTLTVMTPNQDFAELIRSGERVSLDEEDLKVLTGKAA</sequence>
<organism evidence="2 3">
    <name type="scientific">Martelella mediterranea DSM 17316</name>
    <dbReference type="NCBI Taxonomy" id="1122214"/>
    <lineage>
        <taxon>Bacteria</taxon>
        <taxon>Pseudomonadati</taxon>
        <taxon>Pseudomonadota</taxon>
        <taxon>Alphaproteobacteria</taxon>
        <taxon>Hyphomicrobiales</taxon>
        <taxon>Aurantimonadaceae</taxon>
        <taxon>Martelella</taxon>
    </lineage>
</organism>
<dbReference type="EMBL" id="CP020330">
    <property type="protein sequence ID" value="AQZ52174.1"/>
    <property type="molecule type" value="Genomic_DNA"/>
</dbReference>
<dbReference type="SUPFAM" id="SSF51182">
    <property type="entry name" value="RmlC-like cupins"/>
    <property type="match status" value="1"/>
</dbReference>
<proteinExistence type="predicted"/>
<dbReference type="AlphaFoldDB" id="A0A1U9Z3D5"/>
<keyword evidence="3" id="KW-1185">Reference proteome</keyword>
<dbReference type="InterPro" id="IPR011051">
    <property type="entry name" value="RmlC_Cupin_sf"/>
</dbReference>
<dbReference type="RefSeq" id="WP_018063164.1">
    <property type="nucleotide sequence ID" value="NZ_AQWH01000002.1"/>
</dbReference>
<evidence type="ECO:0000313" key="3">
    <source>
        <dbReference type="Proteomes" id="UP000191135"/>
    </source>
</evidence>
<dbReference type="eggNOG" id="COG0662">
    <property type="taxonomic scope" value="Bacteria"/>
</dbReference>
<dbReference type="Proteomes" id="UP000191135">
    <property type="component" value="Chromosome"/>
</dbReference>